<dbReference type="Pfam" id="PF01799">
    <property type="entry name" value="Fer2_2"/>
    <property type="match status" value="1"/>
</dbReference>
<dbReference type="GO" id="GO:0071949">
    <property type="term" value="F:FAD binding"/>
    <property type="evidence" value="ECO:0007669"/>
    <property type="project" value="InterPro"/>
</dbReference>
<dbReference type="SMART" id="SM01008">
    <property type="entry name" value="Ald_Xan_dh_C"/>
    <property type="match status" value="1"/>
</dbReference>
<dbReference type="FunFam" id="3.30.465.10:FF:000004">
    <property type="entry name" value="Xanthine dehydrogenase/oxidase"/>
    <property type="match status" value="1"/>
</dbReference>
<evidence type="ECO:0000313" key="18">
    <source>
        <dbReference type="Proteomes" id="UP001329430"/>
    </source>
</evidence>
<dbReference type="Gene3D" id="3.30.390.50">
    <property type="entry name" value="CO dehydrogenase flavoprotein, C-terminal domain"/>
    <property type="match status" value="1"/>
</dbReference>
<dbReference type="PROSITE" id="PS51387">
    <property type="entry name" value="FAD_PCMH"/>
    <property type="match status" value="1"/>
</dbReference>
<organism evidence="17 18">
    <name type="scientific">Pyrocoelia pectoralis</name>
    <dbReference type="NCBI Taxonomy" id="417401"/>
    <lineage>
        <taxon>Eukaryota</taxon>
        <taxon>Metazoa</taxon>
        <taxon>Ecdysozoa</taxon>
        <taxon>Arthropoda</taxon>
        <taxon>Hexapoda</taxon>
        <taxon>Insecta</taxon>
        <taxon>Pterygota</taxon>
        <taxon>Neoptera</taxon>
        <taxon>Endopterygota</taxon>
        <taxon>Coleoptera</taxon>
        <taxon>Polyphaga</taxon>
        <taxon>Elateriformia</taxon>
        <taxon>Elateroidea</taxon>
        <taxon>Lampyridae</taxon>
        <taxon>Lampyrinae</taxon>
        <taxon>Pyrocoelia</taxon>
    </lineage>
</organism>
<dbReference type="InterPro" id="IPR037165">
    <property type="entry name" value="AldOxase/xan_DH_Mopterin-bd_sf"/>
</dbReference>
<dbReference type="Gene3D" id="3.30.43.10">
    <property type="entry name" value="Uridine Diphospho-n-acetylenolpyruvylglucosamine Reductase, domain 2"/>
    <property type="match status" value="1"/>
</dbReference>
<gene>
    <name evidence="17" type="ORF">RI129_006017</name>
</gene>
<protein>
    <recommendedName>
        <fullName evidence="16">FAD-binding PCMH-type domain-containing protein</fullName>
    </recommendedName>
</protein>
<dbReference type="Pfam" id="PF02738">
    <property type="entry name" value="MoCoBD_1"/>
    <property type="match status" value="1"/>
</dbReference>
<dbReference type="InterPro" id="IPR002346">
    <property type="entry name" value="Mopterin_DH_FAD-bd"/>
</dbReference>
<comment type="similarity">
    <text evidence="4">Belongs to the xanthine dehydrogenase family.</text>
</comment>
<dbReference type="InterPro" id="IPR000674">
    <property type="entry name" value="Ald_Oxase/Xan_DH_a/b"/>
</dbReference>
<comment type="cofactor">
    <cofactor evidence="2">
        <name>FAD</name>
        <dbReference type="ChEBI" id="CHEBI:57692"/>
    </cofactor>
</comment>
<keyword evidence="13" id="KW-0411">Iron-sulfur</keyword>
<evidence type="ECO:0000256" key="6">
    <source>
        <dbReference type="ARBA" id="ARBA00022505"/>
    </source>
</evidence>
<dbReference type="Pfam" id="PF03450">
    <property type="entry name" value="CO_deh_flav_C"/>
    <property type="match status" value="1"/>
</dbReference>
<evidence type="ECO:0000256" key="10">
    <source>
        <dbReference type="ARBA" id="ARBA00022827"/>
    </source>
</evidence>
<dbReference type="InterPro" id="IPR016167">
    <property type="entry name" value="FAD-bd_PCMH_sub1"/>
</dbReference>
<evidence type="ECO:0000256" key="9">
    <source>
        <dbReference type="ARBA" id="ARBA00022723"/>
    </source>
</evidence>
<keyword evidence="7" id="KW-0285">Flavoprotein</keyword>
<evidence type="ECO:0000256" key="5">
    <source>
        <dbReference type="ARBA" id="ARBA00011738"/>
    </source>
</evidence>
<dbReference type="EMBL" id="JAVRBK010000004">
    <property type="protein sequence ID" value="KAK5644717.1"/>
    <property type="molecule type" value="Genomic_DNA"/>
</dbReference>
<dbReference type="AlphaFoldDB" id="A0AAN7ZHY4"/>
<dbReference type="SUPFAM" id="SSF47741">
    <property type="entry name" value="CO dehydrogenase ISP C-domain like"/>
    <property type="match status" value="1"/>
</dbReference>
<keyword evidence="18" id="KW-1185">Reference proteome</keyword>
<keyword evidence="10" id="KW-0274">FAD</keyword>
<dbReference type="InterPro" id="IPR002888">
    <property type="entry name" value="2Fe-2S-bd"/>
</dbReference>
<comment type="subcellular location">
    <subcellularLocation>
        <location evidence="3">Peroxisome</location>
    </subcellularLocation>
</comment>
<dbReference type="InterPro" id="IPR005107">
    <property type="entry name" value="CO_DH_flav_C"/>
</dbReference>
<dbReference type="InterPro" id="IPR016208">
    <property type="entry name" value="Ald_Oxase/xanthine_DH-like"/>
</dbReference>
<dbReference type="InterPro" id="IPR036683">
    <property type="entry name" value="CO_DH_flav_C_dom_sf"/>
</dbReference>
<evidence type="ECO:0000256" key="12">
    <source>
        <dbReference type="ARBA" id="ARBA00023004"/>
    </source>
</evidence>
<dbReference type="InterPro" id="IPR036884">
    <property type="entry name" value="2Fe-2S-bd_dom_sf"/>
</dbReference>
<dbReference type="InterPro" id="IPR012675">
    <property type="entry name" value="Beta-grasp_dom_sf"/>
</dbReference>
<dbReference type="Gene3D" id="1.10.150.120">
    <property type="entry name" value="[2Fe-2S]-binding domain"/>
    <property type="match status" value="1"/>
</dbReference>
<dbReference type="GO" id="GO:0005506">
    <property type="term" value="F:iron ion binding"/>
    <property type="evidence" value="ECO:0007669"/>
    <property type="project" value="InterPro"/>
</dbReference>
<dbReference type="InterPro" id="IPR008274">
    <property type="entry name" value="AldOxase/xan_DH_MoCoBD1"/>
</dbReference>
<keyword evidence="12" id="KW-0408">Iron</keyword>
<reference evidence="17 18" key="1">
    <citation type="journal article" date="2024" name="Insects">
        <title>An Improved Chromosome-Level Genome Assembly of the Firefly Pyrocoelia pectoralis.</title>
        <authorList>
            <person name="Fu X."/>
            <person name="Meyer-Rochow V.B."/>
            <person name="Ballantyne L."/>
            <person name="Zhu X."/>
        </authorList>
    </citation>
    <scope>NUCLEOTIDE SEQUENCE [LARGE SCALE GENOMIC DNA]</scope>
    <source>
        <strain evidence="17">XCY_ONT2</strain>
    </source>
</reference>
<keyword evidence="8" id="KW-0001">2Fe-2S</keyword>
<evidence type="ECO:0000256" key="1">
    <source>
        <dbReference type="ARBA" id="ARBA00001924"/>
    </source>
</evidence>
<dbReference type="InterPro" id="IPR016169">
    <property type="entry name" value="FAD-bd_PCMH_sub2"/>
</dbReference>
<dbReference type="PANTHER" id="PTHR45444">
    <property type="entry name" value="XANTHINE DEHYDROGENASE"/>
    <property type="match status" value="1"/>
</dbReference>
<evidence type="ECO:0000313" key="17">
    <source>
        <dbReference type="EMBL" id="KAK5644717.1"/>
    </source>
</evidence>
<comment type="cofactor">
    <cofactor evidence="1">
        <name>Mo-molybdopterin</name>
        <dbReference type="ChEBI" id="CHEBI:71302"/>
    </cofactor>
</comment>
<evidence type="ECO:0000256" key="7">
    <source>
        <dbReference type="ARBA" id="ARBA00022630"/>
    </source>
</evidence>
<evidence type="ECO:0000259" key="16">
    <source>
        <dbReference type="PROSITE" id="PS51387"/>
    </source>
</evidence>
<dbReference type="InterPro" id="IPR036856">
    <property type="entry name" value="Ald_Oxase/Xan_DH_a/b_sf"/>
</dbReference>
<proteinExistence type="inferred from homology"/>
<keyword evidence="14" id="KW-0576">Peroxisome</keyword>
<dbReference type="SUPFAM" id="SSF56003">
    <property type="entry name" value="Molybdenum cofactor-binding domain"/>
    <property type="match status" value="1"/>
</dbReference>
<dbReference type="Gene3D" id="3.90.1170.50">
    <property type="entry name" value="Aldehyde oxidase/xanthine dehydrogenase, a/b hammerhead"/>
    <property type="match status" value="1"/>
</dbReference>
<evidence type="ECO:0000256" key="11">
    <source>
        <dbReference type="ARBA" id="ARBA00023002"/>
    </source>
</evidence>
<dbReference type="SUPFAM" id="SSF55447">
    <property type="entry name" value="CO dehydrogenase flavoprotein C-terminal domain-like"/>
    <property type="match status" value="1"/>
</dbReference>
<dbReference type="Gene3D" id="3.10.20.30">
    <property type="match status" value="1"/>
</dbReference>
<dbReference type="SUPFAM" id="SSF56176">
    <property type="entry name" value="FAD-binding/transporter-associated domain-like"/>
    <property type="match status" value="1"/>
</dbReference>
<dbReference type="InterPro" id="IPR036318">
    <property type="entry name" value="FAD-bd_PCMH-like_sf"/>
</dbReference>
<dbReference type="Gene3D" id="3.30.465.10">
    <property type="match status" value="1"/>
</dbReference>
<evidence type="ECO:0000256" key="8">
    <source>
        <dbReference type="ARBA" id="ARBA00022714"/>
    </source>
</evidence>
<name>A0AAN7ZHY4_9COLE</name>
<dbReference type="Pfam" id="PF01315">
    <property type="entry name" value="Ald_Xan_dh_C"/>
    <property type="match status" value="1"/>
</dbReference>
<comment type="cofactor">
    <cofactor evidence="15">
        <name>[2Fe-2S] cluster</name>
        <dbReference type="ChEBI" id="CHEBI:190135"/>
    </cofactor>
</comment>
<keyword evidence="11" id="KW-0560">Oxidoreductase</keyword>
<dbReference type="GO" id="GO:0016491">
    <property type="term" value="F:oxidoreductase activity"/>
    <property type="evidence" value="ECO:0007669"/>
    <property type="project" value="UniProtKB-KW"/>
</dbReference>
<dbReference type="GO" id="GO:0051537">
    <property type="term" value="F:2 iron, 2 sulfur cluster binding"/>
    <property type="evidence" value="ECO:0007669"/>
    <property type="project" value="UniProtKB-KW"/>
</dbReference>
<evidence type="ECO:0000256" key="13">
    <source>
        <dbReference type="ARBA" id="ARBA00023014"/>
    </source>
</evidence>
<evidence type="ECO:0000256" key="3">
    <source>
        <dbReference type="ARBA" id="ARBA00004275"/>
    </source>
</evidence>
<dbReference type="GO" id="GO:0005777">
    <property type="term" value="C:peroxisome"/>
    <property type="evidence" value="ECO:0007669"/>
    <property type="project" value="UniProtKB-SubCell"/>
</dbReference>
<dbReference type="Gene3D" id="3.30.365.10">
    <property type="entry name" value="Aldehyde oxidase/xanthine dehydrogenase, molybdopterin binding domain"/>
    <property type="match status" value="2"/>
</dbReference>
<dbReference type="FunFam" id="3.30.43.10:FF:000001">
    <property type="entry name" value="Xanthine dehydrogenase/oxidase"/>
    <property type="match status" value="1"/>
</dbReference>
<dbReference type="InterPro" id="IPR016166">
    <property type="entry name" value="FAD-bd_PCMH"/>
</dbReference>
<dbReference type="SMART" id="SM01092">
    <property type="entry name" value="CO_deh_flav_C"/>
    <property type="match status" value="1"/>
</dbReference>
<dbReference type="PANTHER" id="PTHR45444:SF3">
    <property type="entry name" value="XANTHINE DEHYDROGENASE"/>
    <property type="match status" value="1"/>
</dbReference>
<evidence type="ECO:0000256" key="4">
    <source>
        <dbReference type="ARBA" id="ARBA00006849"/>
    </source>
</evidence>
<keyword evidence="9" id="KW-0479">Metal-binding</keyword>
<comment type="subunit">
    <text evidence="5">Homodimer.</text>
</comment>
<sequence>MISIYDRKKCIINHLAINACLAPVCSMHGIAVTTVEGIGSTKTKLHPLQERIAKSHGTQCGFCTPGFVMSMYTLLRNSPLPKMKDLEKTFQGNLCRCTGYRPIVEGFQTFTEEWELMQNGKWLTNRVCQMGDKCCKVVNGYTKYEENLLVDTSTFVPYDSSQEPIFPPELKLYNTLDRQELTFKGKQVTWHRPTSLEELLKLKTKYPKAKIVNGNTEIGVEVKYKHHIYPILLHSAGIPELADIHVRSSGIRFGSAVTLTSFAKYLSQQIQLLPEHETRIFVVIIDMLHWFGGEQIRNVATVCGNIVTASPISDLCPILVAAGAVLEISSAYETRKVVMNESFFTGYRTTILHDDEVLISITIPYSNKNQHFHAYKQARRRDDDTAIVNSAVNVLLGKDNVVNDFIIVFGGMGPTVTVPRKICAEIIGRIWNEETLNWALQSLAHDLYLPPDAPGGMIQYRRSLTLSFLFRTYLTIVQKISSTAFDVKNLSGLQGFYNQTPKSSQMFHIHPSSIKTDTVGKPIPHISAFRHATGEAVYCDDIPAFKNELYMAVVLSTRAHANFTMDASDALQMEGVHLFLSAKDLPHERNCIGPKSTNAVFVERTVTSQGQILGVVIAENQRIAQSAARKVKVIYEDLQPVIISIEDAIKHKSYFTDITNPCIIERGNVDEIFKSAPHIIHGEMRSGSQEHFYLETQSTVVVPQEDDGLEVYCSTQYPNLISVECNRTFVKYTDEQSSRNCQTIRWRVWW</sequence>
<evidence type="ECO:0000256" key="2">
    <source>
        <dbReference type="ARBA" id="ARBA00001974"/>
    </source>
</evidence>
<accession>A0AAN7ZHY4</accession>
<dbReference type="Pfam" id="PF00941">
    <property type="entry name" value="FAD_binding_5"/>
    <property type="match status" value="1"/>
</dbReference>
<dbReference type="SUPFAM" id="SSF54665">
    <property type="entry name" value="CO dehydrogenase molybdoprotein N-domain-like"/>
    <property type="match status" value="1"/>
</dbReference>
<dbReference type="Proteomes" id="UP001329430">
    <property type="component" value="Chromosome 4"/>
</dbReference>
<feature type="domain" description="FAD-binding PCMH-type" evidence="16">
    <location>
        <begin position="183"/>
        <end position="368"/>
    </location>
</feature>
<evidence type="ECO:0000256" key="15">
    <source>
        <dbReference type="ARBA" id="ARBA00034078"/>
    </source>
</evidence>
<keyword evidence="6" id="KW-0500">Molybdenum</keyword>
<evidence type="ECO:0000256" key="14">
    <source>
        <dbReference type="ARBA" id="ARBA00023140"/>
    </source>
</evidence>
<comment type="caution">
    <text evidence="17">The sequence shown here is derived from an EMBL/GenBank/DDBJ whole genome shotgun (WGS) entry which is preliminary data.</text>
</comment>